<proteinExistence type="predicted"/>
<comment type="caution">
    <text evidence="1">The sequence shown here is derived from an EMBL/GenBank/DDBJ whole genome shotgun (WGS) entry which is preliminary data.</text>
</comment>
<dbReference type="InterPro" id="IPR032675">
    <property type="entry name" value="LRR_dom_sf"/>
</dbReference>
<keyword evidence="2" id="KW-1185">Reference proteome</keyword>
<name>A0AAW0BA91_9AGAR</name>
<sequence>MPPAQFVVAELQDRIEQLSSAIETQKQLLCDLEEQRIQARRRLNSLRDPMARLPLELQSQIFLDVGYNCEEFVPSMSPGNVPMIFLGVCELWRGIALSTPRLWTTISMSGLPRTAGYTTLAEKWMERSRTLPLSLSLEGCLRPLDDGVQKLLTQYRHQIRALTLTIDDSNGFLDIKGPFPSLEKLTILSEEKVALSALWELLELLRAAPGLSHCVMGNMFPRDDVPEMAPTVPLLTLPSMETLELGDIDAFTYLGIQDNSTDILQYLTLPALKTLRLAALDTSCPDFISFFTRSSPPLESAELALRGIWPEPILNQILRVMSTVQCLTLTARSDDEDDGRLRRFLDALTTSPDILPNLRKLVISTEPSANVDYKALLRMLNARRTSYSTPLECFELHFTSFDARSHPLAHPPSVEIESALQELREGGMKIHVGSRTKSFRFV</sequence>
<evidence type="ECO:0000313" key="2">
    <source>
        <dbReference type="Proteomes" id="UP001362999"/>
    </source>
</evidence>
<evidence type="ECO:0008006" key="3">
    <source>
        <dbReference type="Google" id="ProtNLM"/>
    </source>
</evidence>
<dbReference type="Gene3D" id="3.80.10.10">
    <property type="entry name" value="Ribonuclease Inhibitor"/>
    <property type="match status" value="1"/>
</dbReference>
<dbReference type="AlphaFoldDB" id="A0AAW0BA91"/>
<gene>
    <name evidence="1" type="ORF">R3P38DRAFT_2961009</name>
</gene>
<accession>A0AAW0BA91</accession>
<protein>
    <recommendedName>
        <fullName evidence="3">F-box domain-containing protein</fullName>
    </recommendedName>
</protein>
<organism evidence="1 2">
    <name type="scientific">Favolaschia claudopus</name>
    <dbReference type="NCBI Taxonomy" id="2862362"/>
    <lineage>
        <taxon>Eukaryota</taxon>
        <taxon>Fungi</taxon>
        <taxon>Dikarya</taxon>
        <taxon>Basidiomycota</taxon>
        <taxon>Agaricomycotina</taxon>
        <taxon>Agaricomycetes</taxon>
        <taxon>Agaricomycetidae</taxon>
        <taxon>Agaricales</taxon>
        <taxon>Marasmiineae</taxon>
        <taxon>Mycenaceae</taxon>
        <taxon>Favolaschia</taxon>
    </lineage>
</organism>
<evidence type="ECO:0000313" key="1">
    <source>
        <dbReference type="EMBL" id="KAK7022447.1"/>
    </source>
</evidence>
<reference evidence="1 2" key="1">
    <citation type="journal article" date="2024" name="J Genomics">
        <title>Draft genome sequencing and assembly of Favolaschia claudopus CIRM-BRFM 2984 isolated from oak limbs.</title>
        <authorList>
            <person name="Navarro D."/>
            <person name="Drula E."/>
            <person name="Chaduli D."/>
            <person name="Cazenave R."/>
            <person name="Ahrendt S."/>
            <person name="Wang J."/>
            <person name="Lipzen A."/>
            <person name="Daum C."/>
            <person name="Barry K."/>
            <person name="Grigoriev I.V."/>
            <person name="Favel A."/>
            <person name="Rosso M.N."/>
            <person name="Martin F."/>
        </authorList>
    </citation>
    <scope>NUCLEOTIDE SEQUENCE [LARGE SCALE GENOMIC DNA]</scope>
    <source>
        <strain evidence="1 2">CIRM-BRFM 2984</strain>
    </source>
</reference>
<dbReference type="Proteomes" id="UP001362999">
    <property type="component" value="Unassembled WGS sequence"/>
</dbReference>
<dbReference type="EMBL" id="JAWWNJ010000037">
    <property type="protein sequence ID" value="KAK7022447.1"/>
    <property type="molecule type" value="Genomic_DNA"/>
</dbReference>